<comment type="caution">
    <text evidence="1">The sequence shown here is derived from an EMBL/GenBank/DDBJ whole genome shotgun (WGS) entry which is preliminary data.</text>
</comment>
<sequence>MLRSWVKDCFGRWYYMVALAPTVDLEDSFKVKTGPGLVRFGILWKVFDMVANKGTDFSVPILEPLSELTRCASFPCLLGGAKGTDFVVLSLSQPKAGRGWVASLYTPNECR</sequence>
<evidence type="ECO:0000313" key="1">
    <source>
        <dbReference type="EMBL" id="KAL0386671.1"/>
    </source>
</evidence>
<proteinExistence type="predicted"/>
<accession>A0AAW2S4L9</accession>
<protein>
    <submittedName>
        <fullName evidence="1">Uncharacterized protein</fullName>
    </submittedName>
</protein>
<feature type="non-terminal residue" evidence="1">
    <location>
        <position position="111"/>
    </location>
</feature>
<gene>
    <name evidence="1" type="ORF">Slati_4552600</name>
</gene>
<reference evidence="1" key="1">
    <citation type="submission" date="2020-06" db="EMBL/GenBank/DDBJ databases">
        <authorList>
            <person name="Li T."/>
            <person name="Hu X."/>
            <person name="Zhang T."/>
            <person name="Song X."/>
            <person name="Zhang H."/>
            <person name="Dai N."/>
            <person name="Sheng W."/>
            <person name="Hou X."/>
            <person name="Wei L."/>
        </authorList>
    </citation>
    <scope>NUCLEOTIDE SEQUENCE</scope>
    <source>
        <strain evidence="1">KEN1</strain>
        <tissue evidence="1">Leaf</tissue>
    </source>
</reference>
<organism evidence="1">
    <name type="scientific">Sesamum latifolium</name>
    <dbReference type="NCBI Taxonomy" id="2727402"/>
    <lineage>
        <taxon>Eukaryota</taxon>
        <taxon>Viridiplantae</taxon>
        <taxon>Streptophyta</taxon>
        <taxon>Embryophyta</taxon>
        <taxon>Tracheophyta</taxon>
        <taxon>Spermatophyta</taxon>
        <taxon>Magnoliopsida</taxon>
        <taxon>eudicotyledons</taxon>
        <taxon>Gunneridae</taxon>
        <taxon>Pentapetalae</taxon>
        <taxon>asterids</taxon>
        <taxon>lamiids</taxon>
        <taxon>Lamiales</taxon>
        <taxon>Pedaliaceae</taxon>
        <taxon>Sesamum</taxon>
    </lineage>
</organism>
<dbReference type="EMBL" id="JACGWN010000079">
    <property type="protein sequence ID" value="KAL0386671.1"/>
    <property type="molecule type" value="Genomic_DNA"/>
</dbReference>
<dbReference type="AlphaFoldDB" id="A0AAW2S4L9"/>
<name>A0AAW2S4L9_9LAMI</name>
<reference evidence="1" key="2">
    <citation type="journal article" date="2024" name="Plant">
        <title>Genomic evolution and insights into agronomic trait innovations of Sesamum species.</title>
        <authorList>
            <person name="Miao H."/>
            <person name="Wang L."/>
            <person name="Qu L."/>
            <person name="Liu H."/>
            <person name="Sun Y."/>
            <person name="Le M."/>
            <person name="Wang Q."/>
            <person name="Wei S."/>
            <person name="Zheng Y."/>
            <person name="Lin W."/>
            <person name="Duan Y."/>
            <person name="Cao H."/>
            <person name="Xiong S."/>
            <person name="Wang X."/>
            <person name="Wei L."/>
            <person name="Li C."/>
            <person name="Ma Q."/>
            <person name="Ju M."/>
            <person name="Zhao R."/>
            <person name="Li G."/>
            <person name="Mu C."/>
            <person name="Tian Q."/>
            <person name="Mei H."/>
            <person name="Zhang T."/>
            <person name="Gao T."/>
            <person name="Zhang H."/>
        </authorList>
    </citation>
    <scope>NUCLEOTIDE SEQUENCE</scope>
    <source>
        <strain evidence="1">KEN1</strain>
    </source>
</reference>